<reference evidence="3 4" key="1">
    <citation type="submission" date="2024-02" db="EMBL/GenBank/DDBJ databases">
        <title>Chromosome-scale genome assembly of the rough periwinkle Littorina saxatilis.</title>
        <authorList>
            <person name="De Jode A."/>
            <person name="Faria R."/>
            <person name="Formenti G."/>
            <person name="Sims Y."/>
            <person name="Smith T.P."/>
            <person name="Tracey A."/>
            <person name="Wood J.M.D."/>
            <person name="Zagrodzka Z.B."/>
            <person name="Johannesson K."/>
            <person name="Butlin R.K."/>
            <person name="Leder E.H."/>
        </authorList>
    </citation>
    <scope>NUCLEOTIDE SEQUENCE [LARGE SCALE GENOMIC DNA]</scope>
    <source>
        <strain evidence="3">Snail1</strain>
        <tissue evidence="3">Muscle</tissue>
    </source>
</reference>
<comment type="caution">
    <text evidence="3">The sequence shown here is derived from an EMBL/GenBank/DDBJ whole genome shotgun (WGS) entry which is preliminary data.</text>
</comment>
<gene>
    <name evidence="3" type="ORF">V1264_012581</name>
</gene>
<evidence type="ECO:0000256" key="1">
    <source>
        <dbReference type="SAM" id="MobiDB-lite"/>
    </source>
</evidence>
<keyword evidence="4" id="KW-1185">Reference proteome</keyword>
<accession>A0AAN9GM57</accession>
<feature type="compositionally biased region" description="Basic and acidic residues" evidence="1">
    <location>
        <begin position="118"/>
        <end position="127"/>
    </location>
</feature>
<dbReference type="AlphaFoldDB" id="A0AAN9GM57"/>
<evidence type="ECO:0000313" key="4">
    <source>
        <dbReference type="Proteomes" id="UP001374579"/>
    </source>
</evidence>
<feature type="region of interest" description="Disordered" evidence="1">
    <location>
        <begin position="111"/>
        <end position="171"/>
    </location>
</feature>
<name>A0AAN9GM57_9CAEN</name>
<dbReference type="Proteomes" id="UP001374579">
    <property type="component" value="Unassembled WGS sequence"/>
</dbReference>
<keyword evidence="2" id="KW-0812">Transmembrane</keyword>
<keyword evidence="2" id="KW-0472">Membrane</keyword>
<feature type="compositionally biased region" description="Basic and acidic residues" evidence="1">
    <location>
        <begin position="161"/>
        <end position="171"/>
    </location>
</feature>
<evidence type="ECO:0000313" key="3">
    <source>
        <dbReference type="EMBL" id="KAK7113269.1"/>
    </source>
</evidence>
<keyword evidence="2" id="KW-1133">Transmembrane helix</keyword>
<organism evidence="3 4">
    <name type="scientific">Littorina saxatilis</name>
    <dbReference type="NCBI Taxonomy" id="31220"/>
    <lineage>
        <taxon>Eukaryota</taxon>
        <taxon>Metazoa</taxon>
        <taxon>Spiralia</taxon>
        <taxon>Lophotrochozoa</taxon>
        <taxon>Mollusca</taxon>
        <taxon>Gastropoda</taxon>
        <taxon>Caenogastropoda</taxon>
        <taxon>Littorinimorpha</taxon>
        <taxon>Littorinoidea</taxon>
        <taxon>Littorinidae</taxon>
        <taxon>Littorina</taxon>
    </lineage>
</organism>
<protein>
    <submittedName>
        <fullName evidence="3">Uncharacterized protein</fullName>
    </submittedName>
</protein>
<evidence type="ECO:0000256" key="2">
    <source>
        <dbReference type="SAM" id="Phobius"/>
    </source>
</evidence>
<sequence length="171" mass="18379">MKCVEAEDKFYDENVGECSHCSVICTDHEYKGTTDECEEKCSVYLAKQTPQQVAYNHKTNSLVAEQTGGASDSSSPLLHPGWIAAIVIGSIAIICTTLIAIALVRTCSSQYTPAPQDENTRPRKPVEETSQQGDSAHFAIDGVGNPAEASQAFSDLPVDGSRSDSRRPVLS</sequence>
<proteinExistence type="predicted"/>
<feature type="transmembrane region" description="Helical" evidence="2">
    <location>
        <begin position="82"/>
        <end position="104"/>
    </location>
</feature>
<dbReference type="EMBL" id="JBAMIC010000002">
    <property type="protein sequence ID" value="KAK7113269.1"/>
    <property type="molecule type" value="Genomic_DNA"/>
</dbReference>